<sequence>MKRGDNLLFEGLEWALGPGDALVLNGPNGSGKSSLLRVIAGLLRPTAGHMKWGDAEVHKAEGYRAAMHYIGHISAVKPVLTVSENVRFWSDINGGAEIETALDSFGLKDIENSPGRLLSSGQKRRVALANLVAVPRKVWLLDEASTGLDGQSVQALLSAINSHRDNGGLLVAATHGELDLGDVKKISLGGGVLQ</sequence>
<evidence type="ECO:0000256" key="2">
    <source>
        <dbReference type="ARBA" id="ARBA00022741"/>
    </source>
</evidence>
<feature type="domain" description="ABC transporter" evidence="7">
    <location>
        <begin position="1"/>
        <end position="194"/>
    </location>
</feature>
<evidence type="ECO:0000259" key="7">
    <source>
        <dbReference type="PROSITE" id="PS50893"/>
    </source>
</evidence>
<proteinExistence type="predicted"/>
<dbReference type="Pfam" id="PF00005">
    <property type="entry name" value="ABC_tran"/>
    <property type="match status" value="1"/>
</dbReference>
<dbReference type="InterPro" id="IPR017871">
    <property type="entry name" value="ABC_transporter-like_CS"/>
</dbReference>
<dbReference type="AlphaFoldDB" id="A0A382FB01"/>
<keyword evidence="2" id="KW-0547">Nucleotide-binding</keyword>
<keyword evidence="5" id="KW-1278">Translocase</keyword>
<dbReference type="Gene3D" id="3.40.50.300">
    <property type="entry name" value="P-loop containing nucleotide triphosphate hydrolases"/>
    <property type="match status" value="1"/>
</dbReference>
<dbReference type="InterPro" id="IPR005895">
    <property type="entry name" value="ABC_transptr_haem_export_CcmA"/>
</dbReference>
<accession>A0A382FB01</accession>
<dbReference type="PROSITE" id="PS00211">
    <property type="entry name" value="ABC_TRANSPORTER_1"/>
    <property type="match status" value="1"/>
</dbReference>
<keyword evidence="6" id="KW-0472">Membrane</keyword>
<reference evidence="8" key="1">
    <citation type="submission" date="2018-05" db="EMBL/GenBank/DDBJ databases">
        <authorList>
            <person name="Lanie J.A."/>
            <person name="Ng W.-L."/>
            <person name="Kazmierczak K.M."/>
            <person name="Andrzejewski T.M."/>
            <person name="Davidsen T.M."/>
            <person name="Wayne K.J."/>
            <person name="Tettelin H."/>
            <person name="Glass J.I."/>
            <person name="Rusch D."/>
            <person name="Podicherti R."/>
            <person name="Tsui H.-C.T."/>
            <person name="Winkler M.E."/>
        </authorList>
    </citation>
    <scope>NUCLEOTIDE SEQUENCE</scope>
</reference>
<dbReference type="InterPro" id="IPR003439">
    <property type="entry name" value="ABC_transporter-like_ATP-bd"/>
</dbReference>
<dbReference type="GO" id="GO:0017004">
    <property type="term" value="P:cytochrome complex assembly"/>
    <property type="evidence" value="ECO:0007669"/>
    <property type="project" value="UniProtKB-KW"/>
</dbReference>
<dbReference type="InterPro" id="IPR027417">
    <property type="entry name" value="P-loop_NTPase"/>
</dbReference>
<dbReference type="SUPFAM" id="SSF52540">
    <property type="entry name" value="P-loop containing nucleoside triphosphate hydrolases"/>
    <property type="match status" value="1"/>
</dbReference>
<dbReference type="PANTHER" id="PTHR43499">
    <property type="entry name" value="ABC TRANSPORTER I FAMILY MEMBER 1"/>
    <property type="match status" value="1"/>
</dbReference>
<organism evidence="8">
    <name type="scientific">marine metagenome</name>
    <dbReference type="NCBI Taxonomy" id="408172"/>
    <lineage>
        <taxon>unclassified sequences</taxon>
        <taxon>metagenomes</taxon>
        <taxon>ecological metagenomes</taxon>
    </lineage>
</organism>
<dbReference type="NCBIfam" id="TIGR01189">
    <property type="entry name" value="ccmA"/>
    <property type="match status" value="1"/>
</dbReference>
<dbReference type="GO" id="GO:0005524">
    <property type="term" value="F:ATP binding"/>
    <property type="evidence" value="ECO:0007669"/>
    <property type="project" value="UniProtKB-KW"/>
</dbReference>
<dbReference type="SMART" id="SM00382">
    <property type="entry name" value="AAA"/>
    <property type="match status" value="1"/>
</dbReference>
<keyword evidence="3" id="KW-0201">Cytochrome c-type biogenesis</keyword>
<keyword evidence="1" id="KW-0813">Transport</keyword>
<evidence type="ECO:0000256" key="1">
    <source>
        <dbReference type="ARBA" id="ARBA00022448"/>
    </source>
</evidence>
<name>A0A382FB01_9ZZZZ</name>
<evidence type="ECO:0000313" key="8">
    <source>
        <dbReference type="EMBL" id="SVB59363.1"/>
    </source>
</evidence>
<protein>
    <recommendedName>
        <fullName evidence="7">ABC transporter domain-containing protein</fullName>
    </recommendedName>
</protein>
<dbReference type="GO" id="GO:0016887">
    <property type="term" value="F:ATP hydrolysis activity"/>
    <property type="evidence" value="ECO:0007669"/>
    <property type="project" value="InterPro"/>
</dbReference>
<gene>
    <name evidence="8" type="ORF">METZ01_LOCUS212217</name>
</gene>
<evidence type="ECO:0000256" key="3">
    <source>
        <dbReference type="ARBA" id="ARBA00022748"/>
    </source>
</evidence>
<evidence type="ECO:0000256" key="4">
    <source>
        <dbReference type="ARBA" id="ARBA00022840"/>
    </source>
</evidence>
<evidence type="ECO:0000256" key="6">
    <source>
        <dbReference type="ARBA" id="ARBA00023136"/>
    </source>
</evidence>
<dbReference type="GO" id="GO:0022857">
    <property type="term" value="F:transmembrane transporter activity"/>
    <property type="evidence" value="ECO:0007669"/>
    <property type="project" value="InterPro"/>
</dbReference>
<dbReference type="PROSITE" id="PS50893">
    <property type="entry name" value="ABC_TRANSPORTER_2"/>
    <property type="match status" value="1"/>
</dbReference>
<dbReference type="InterPro" id="IPR003593">
    <property type="entry name" value="AAA+_ATPase"/>
</dbReference>
<evidence type="ECO:0000256" key="5">
    <source>
        <dbReference type="ARBA" id="ARBA00022967"/>
    </source>
</evidence>
<keyword evidence="4" id="KW-0067">ATP-binding</keyword>
<dbReference type="PANTHER" id="PTHR43499:SF1">
    <property type="entry name" value="ABC TRANSPORTER I FAMILY MEMBER 1"/>
    <property type="match status" value="1"/>
</dbReference>
<dbReference type="EMBL" id="UINC01048617">
    <property type="protein sequence ID" value="SVB59363.1"/>
    <property type="molecule type" value="Genomic_DNA"/>
</dbReference>